<keyword evidence="3" id="KW-1185">Reference proteome</keyword>
<reference evidence="2" key="2">
    <citation type="journal article" date="2023" name="Int. J. Mol. Sci.">
        <title>De Novo Assembly and Annotation of 11 Diverse Shrub Willow (Salix) Genomes Reveals Novel Gene Organization in Sex-Linked Regions.</title>
        <authorList>
            <person name="Hyden B."/>
            <person name="Feng K."/>
            <person name="Yates T.B."/>
            <person name="Jawdy S."/>
            <person name="Cereghino C."/>
            <person name="Smart L.B."/>
            <person name="Muchero W."/>
        </authorList>
    </citation>
    <scope>NUCLEOTIDE SEQUENCE</scope>
    <source>
        <tissue evidence="2">Shoot tip</tissue>
    </source>
</reference>
<name>A0A9Q0U504_9ROSI</name>
<dbReference type="Proteomes" id="UP001151752">
    <property type="component" value="Chromosome 14"/>
</dbReference>
<feature type="region of interest" description="Disordered" evidence="1">
    <location>
        <begin position="24"/>
        <end position="158"/>
    </location>
</feature>
<feature type="compositionally biased region" description="Polar residues" evidence="1">
    <location>
        <begin position="129"/>
        <end position="140"/>
    </location>
</feature>
<dbReference type="PANTHER" id="PTHR33671:SF2">
    <property type="entry name" value="N-METHYLTRANSFERASE, PUTATIVE (DUF688)-RELATED"/>
    <property type="match status" value="1"/>
</dbReference>
<feature type="region of interest" description="Disordered" evidence="1">
    <location>
        <begin position="300"/>
        <end position="362"/>
    </location>
</feature>
<dbReference type="Pfam" id="PF05097">
    <property type="entry name" value="DUF688"/>
    <property type="match status" value="2"/>
</dbReference>
<dbReference type="AlphaFoldDB" id="A0A9Q0U504"/>
<evidence type="ECO:0000256" key="1">
    <source>
        <dbReference type="SAM" id="MobiDB-lite"/>
    </source>
</evidence>
<dbReference type="InterPro" id="IPR007789">
    <property type="entry name" value="DUF688"/>
</dbReference>
<protein>
    <submittedName>
        <fullName evidence="2">N-METHYLTRANSFERASE putative (DUF688)-RELATED</fullName>
    </submittedName>
</protein>
<dbReference type="PANTHER" id="PTHR33671">
    <property type="entry name" value="N-METHYLTRANSFERASE, PUTATIVE (DUF688)-RELATED"/>
    <property type="match status" value="1"/>
</dbReference>
<comment type="caution">
    <text evidence="2">The sequence shown here is derived from an EMBL/GenBank/DDBJ whole genome shotgun (WGS) entry which is preliminary data.</text>
</comment>
<evidence type="ECO:0000313" key="2">
    <source>
        <dbReference type="EMBL" id="KAJ6723587.1"/>
    </source>
</evidence>
<sequence length="743" mass="81677">MSVENLMEKKQLDFNQPLLSVRRFSSTASTKEAKIKRKSDGAPSKIPPPPVYKPELKSGPLRNPGTVPFVWERSPGRPKDESKPQTRALQRPPAAPKLPPGRILDAQQQASVRVSEGAKLADRSRSRNGHSSFQNETQGDSYREAIKDASSSGSEGGDEAYADALDILSRSESFFLNCSISGVSGLDGPDLKPSGSFLYRPPWPGFHDGSFLACSEGNGIRDSSMFYQKATCRARDSVEDSEDEDHDSDGPDHPSLKLCGLLPQLCSQNSLCFMNPVLGMRKQGQEPISSVFTTKFGSSNAASRNVTAHERQRNAMHEKRESIKFACKTENKRPDESSARKGWHSKVASPNDSQFPRSVHEEQRCAEAPDKCRNSGASDFIPCEKGSTIFRELLANESIEWESASAVSVAEKTLYIDSMHTVKPQNSNLSSPDARGLSECSKDGVEILVKNREIEETDYVNSTILDSKHLSAVGEKTKLRPDNLESVDSCFLSLSDKSIHDVHIGVMDGSRQDEDNLQVSNTLISKVDKDGKVDLEDNKLGSLESSHICTQDSSGEVAGDGRVDLESQLCRKLRNEESSVGCNTQLLLPPPLPKSPSESWLKRTLPILSSRNSSSRSPLGMNLHSRVQASKTLSIDPKWETIVRTTKVQHGHLRFSEVNRVTCLLAGIAYTNTRNLEDKVPHESEGSGICFARVSTVIGLDVLRNNCHVHTFLSQKYISSTRSGIIPVYAGLICKALEIHLLM</sequence>
<proteinExistence type="predicted"/>
<organism evidence="2 3">
    <name type="scientific">Salix koriyanagi</name>
    <dbReference type="NCBI Taxonomy" id="2511006"/>
    <lineage>
        <taxon>Eukaryota</taxon>
        <taxon>Viridiplantae</taxon>
        <taxon>Streptophyta</taxon>
        <taxon>Embryophyta</taxon>
        <taxon>Tracheophyta</taxon>
        <taxon>Spermatophyta</taxon>
        <taxon>Magnoliopsida</taxon>
        <taxon>eudicotyledons</taxon>
        <taxon>Gunneridae</taxon>
        <taxon>Pentapetalae</taxon>
        <taxon>rosids</taxon>
        <taxon>fabids</taxon>
        <taxon>Malpighiales</taxon>
        <taxon>Salicaceae</taxon>
        <taxon>Saliceae</taxon>
        <taxon>Salix</taxon>
    </lineage>
</organism>
<dbReference type="EMBL" id="JAPFFM010000013">
    <property type="protein sequence ID" value="KAJ6723587.1"/>
    <property type="molecule type" value="Genomic_DNA"/>
</dbReference>
<reference evidence="2" key="1">
    <citation type="submission" date="2022-11" db="EMBL/GenBank/DDBJ databases">
        <authorList>
            <person name="Hyden B.L."/>
            <person name="Feng K."/>
            <person name="Yates T."/>
            <person name="Jawdy S."/>
            <person name="Smart L.B."/>
            <person name="Muchero W."/>
        </authorList>
    </citation>
    <scope>NUCLEOTIDE SEQUENCE</scope>
    <source>
        <tissue evidence="2">Shoot tip</tissue>
    </source>
</reference>
<feature type="compositionally biased region" description="Basic and acidic residues" evidence="1">
    <location>
        <begin position="307"/>
        <end position="339"/>
    </location>
</feature>
<feature type="compositionally biased region" description="Basic and acidic residues" evidence="1">
    <location>
        <begin position="74"/>
        <end position="84"/>
    </location>
</feature>
<accession>A0A9Q0U504</accession>
<evidence type="ECO:0000313" key="3">
    <source>
        <dbReference type="Proteomes" id="UP001151752"/>
    </source>
</evidence>
<gene>
    <name evidence="2" type="ORF">OIU74_008032</name>
</gene>